<dbReference type="InterPro" id="IPR021454">
    <property type="entry name" value="DUF3105"/>
</dbReference>
<dbReference type="GO" id="GO:0005737">
    <property type="term" value="C:cytoplasm"/>
    <property type="evidence" value="ECO:0007669"/>
    <property type="project" value="TreeGrafter"/>
</dbReference>
<gene>
    <name evidence="2" type="ORF">SK128_003306</name>
</gene>
<dbReference type="PANTHER" id="PTHR34179:SF1">
    <property type="entry name" value="TUMOR PROTEIN P53-INDUCIBLE PROTEIN 13"/>
    <property type="match status" value="1"/>
</dbReference>
<accession>A0AAN8X8L1</accession>
<keyword evidence="3" id="KW-1185">Reference proteome</keyword>
<dbReference type="Proteomes" id="UP001381693">
    <property type="component" value="Unassembled WGS sequence"/>
</dbReference>
<protein>
    <submittedName>
        <fullName evidence="2">Uncharacterized protein</fullName>
    </submittedName>
</protein>
<organism evidence="2 3">
    <name type="scientific">Halocaridina rubra</name>
    <name type="common">Hawaiian red shrimp</name>
    <dbReference type="NCBI Taxonomy" id="373956"/>
    <lineage>
        <taxon>Eukaryota</taxon>
        <taxon>Metazoa</taxon>
        <taxon>Ecdysozoa</taxon>
        <taxon>Arthropoda</taxon>
        <taxon>Crustacea</taxon>
        <taxon>Multicrustacea</taxon>
        <taxon>Malacostraca</taxon>
        <taxon>Eumalacostraca</taxon>
        <taxon>Eucarida</taxon>
        <taxon>Decapoda</taxon>
        <taxon>Pleocyemata</taxon>
        <taxon>Caridea</taxon>
        <taxon>Atyoidea</taxon>
        <taxon>Atyidae</taxon>
        <taxon>Halocaridina</taxon>
    </lineage>
</organism>
<evidence type="ECO:0000313" key="3">
    <source>
        <dbReference type="Proteomes" id="UP001381693"/>
    </source>
</evidence>
<dbReference type="PANTHER" id="PTHR34179">
    <property type="entry name" value="TUMOR PROTEIN P53-INDUCIBLE PROTEIN 13"/>
    <property type="match status" value="1"/>
</dbReference>
<dbReference type="Pfam" id="PF11303">
    <property type="entry name" value="DUF3105"/>
    <property type="match status" value="1"/>
</dbReference>
<sequence length="361" mass="41097">MSRTFCITVAILLCGVSHACARLVFPPGSDMGYIVSDDPETKFDETNGVNDLDIDEQVAERLLQRGEREAIDVVKTALLKTIEDRSRLQRIENINNYQQERAAAGDATDGKWLGRWFPHPPQFNAQTRHDGAPDDLPENMKDDKHGVAMGIPHVKCDNGKVNLTVDWNESPINYTCFNPKKHHLPVLEDLESRLQCVDIPKNYIPQHYCMNREITYNTTLPVYGPHRPLWPTYGEYVFVPPQRWLHSVEHGAVVLLYHPCAEPVEVQRLRIVLTKCFRKHVITPYTLLTTDRPMALVAWGCSLEMATVNDEEVRSFIKKHALKGPEGHMAKDGSYKKFLINKAEYPPGAKQDKNICPMDQS</sequence>
<dbReference type="AlphaFoldDB" id="A0AAN8X8L1"/>
<evidence type="ECO:0000313" key="2">
    <source>
        <dbReference type="EMBL" id="KAK7074909.1"/>
    </source>
</evidence>
<keyword evidence="1" id="KW-0732">Signal</keyword>
<feature type="signal peptide" evidence="1">
    <location>
        <begin position="1"/>
        <end position="21"/>
    </location>
</feature>
<comment type="caution">
    <text evidence="2">The sequence shown here is derived from an EMBL/GenBank/DDBJ whole genome shotgun (WGS) entry which is preliminary data.</text>
</comment>
<dbReference type="EMBL" id="JAXCGZ010011412">
    <property type="protein sequence ID" value="KAK7074909.1"/>
    <property type="molecule type" value="Genomic_DNA"/>
</dbReference>
<evidence type="ECO:0000256" key="1">
    <source>
        <dbReference type="SAM" id="SignalP"/>
    </source>
</evidence>
<reference evidence="2 3" key="1">
    <citation type="submission" date="2023-11" db="EMBL/GenBank/DDBJ databases">
        <title>Halocaridina rubra genome assembly.</title>
        <authorList>
            <person name="Smith C."/>
        </authorList>
    </citation>
    <scope>NUCLEOTIDE SEQUENCE [LARGE SCALE GENOMIC DNA]</scope>
    <source>
        <strain evidence="2">EP-1</strain>
        <tissue evidence="2">Whole</tissue>
    </source>
</reference>
<proteinExistence type="predicted"/>
<feature type="chain" id="PRO_5042990677" evidence="1">
    <location>
        <begin position="22"/>
        <end position="361"/>
    </location>
</feature>
<name>A0AAN8X8L1_HALRR</name>